<dbReference type="InterPro" id="IPR011049">
    <property type="entry name" value="Serralysin-like_metalloprot_C"/>
</dbReference>
<dbReference type="Gene3D" id="2.150.10.10">
    <property type="entry name" value="Serralysin-like metalloprotease, C-terminal"/>
    <property type="match status" value="2"/>
</dbReference>
<evidence type="ECO:0000313" key="2">
    <source>
        <dbReference type="EMBL" id="CAG5079528.1"/>
    </source>
</evidence>
<keyword evidence="1" id="KW-0732">Signal</keyword>
<protein>
    <recommendedName>
        <fullName evidence="4">Trimeric autotransporter adhesin YadA-like head domain-containing protein</fullName>
    </recommendedName>
</protein>
<evidence type="ECO:0008006" key="4">
    <source>
        <dbReference type="Google" id="ProtNLM"/>
    </source>
</evidence>
<dbReference type="AlphaFoldDB" id="A0A916JL45"/>
<name>A0A916JL45_9FLAO</name>
<feature type="signal peptide" evidence="1">
    <location>
        <begin position="1"/>
        <end position="20"/>
    </location>
</feature>
<proteinExistence type="predicted"/>
<organism evidence="2 3">
    <name type="scientific">Parvicella tangerina</name>
    <dbReference type="NCBI Taxonomy" id="2829795"/>
    <lineage>
        <taxon>Bacteria</taxon>
        <taxon>Pseudomonadati</taxon>
        <taxon>Bacteroidota</taxon>
        <taxon>Flavobacteriia</taxon>
        <taxon>Flavobacteriales</taxon>
        <taxon>Parvicellaceae</taxon>
        <taxon>Parvicella</taxon>
    </lineage>
</organism>
<evidence type="ECO:0000256" key="1">
    <source>
        <dbReference type="SAM" id="SignalP"/>
    </source>
</evidence>
<reference evidence="2" key="1">
    <citation type="submission" date="2021-04" db="EMBL/GenBank/DDBJ databases">
        <authorList>
            <person name="Rodrigo-Torres L."/>
            <person name="Arahal R. D."/>
            <person name="Lucena T."/>
        </authorList>
    </citation>
    <scope>NUCLEOTIDE SEQUENCE</scope>
    <source>
        <strain evidence="2">AS29M-1</strain>
    </source>
</reference>
<gene>
    <name evidence="2" type="ORF">CRYO30217_00967</name>
</gene>
<evidence type="ECO:0000313" key="3">
    <source>
        <dbReference type="Proteomes" id="UP000683507"/>
    </source>
</evidence>
<keyword evidence="3" id="KW-1185">Reference proteome</keyword>
<dbReference type="Proteomes" id="UP000683507">
    <property type="component" value="Chromosome"/>
</dbReference>
<dbReference type="EMBL" id="OU015584">
    <property type="protein sequence ID" value="CAG5079528.1"/>
    <property type="molecule type" value="Genomic_DNA"/>
</dbReference>
<sequence length="715" mass="73407">MMKNLLHIVFVLLTVTIAHGQAEYQSTGSGGAYALSIPANIDALTPGLSFTFKANHVSANPSTLNVNGLGAVTIMKGVSTNLDVNDILAGQVVTVVYDGTNFQMTSAPGSIGASGSDSVIADADSDTEINVEAAADQDVIHFNLGDNAGYPAAEYFTMIGPRLDVINSGWSLFIGKDAGVNDDLSSNANTFLGYESGNQTTTGNQNVAVGYQSLRNNQTGFLNVAVGSEALKSNMAGNQNVAIGQQSLLNNNANDNIGIGRQTLYTNTTGTPNIAIGSNSMYANTTGADNIAIGLNSLQSNTTGFNNVAFGTDALSSSDASHNVAIGAEAIAYGTAGNGNVAIGTGALSFSNSNNNVAIGYQSMRNNAAGFSNTAVGYATLPNSTGNYNAVLGQSAGNALGGGNRNVFIGFASGGSLTNGSGNIFIGNQSGGTVSSASNKLYIENSNSDTPLIYGDFSSDELAFNAKVGIGTLNPNNKLSIVTDASDGLEMQTYGAGNTNMMSFLHFGGTIGSPSTTTSGTSIGTSLYSGYGTSTDVAAARIRVVAESVFTDASSPGAILLETTATGSNFPTEKLRITSEGNIGVGSNAPSVKLEVANGDVAISNDDHRLMRLDDGSDLLPVAYGVINDGTIESAASTSNFTVVKLGNGQYQVNYIGSRPFGGLGEFQVTCTPYYQGETLVATYQYLGGTSFEIFLTNLSDILTDGVVSFELRVK</sequence>
<accession>A0A916JL45</accession>
<feature type="chain" id="PRO_5036880733" description="Trimeric autotransporter adhesin YadA-like head domain-containing protein" evidence="1">
    <location>
        <begin position="21"/>
        <end position="715"/>
    </location>
</feature>
<dbReference type="KEGG" id="ptan:CRYO30217_00967"/>